<feature type="transmembrane region" description="Helical" evidence="1">
    <location>
        <begin position="46"/>
        <end position="65"/>
    </location>
</feature>
<proteinExistence type="predicted"/>
<reference evidence="2 3" key="1">
    <citation type="submission" date="2018-01" db="EMBL/GenBank/DDBJ databases">
        <title>A novel member of the phylum Bacteroidetes isolated from glacier ice.</title>
        <authorList>
            <person name="Liu Q."/>
            <person name="Xin Y.-H."/>
        </authorList>
    </citation>
    <scope>NUCLEOTIDE SEQUENCE [LARGE SCALE GENOMIC DNA]</scope>
    <source>
        <strain evidence="2 3">RB1R16</strain>
    </source>
</reference>
<evidence type="ECO:0000256" key="1">
    <source>
        <dbReference type="SAM" id="Phobius"/>
    </source>
</evidence>
<accession>A0A2S7SRV0</accession>
<dbReference type="Proteomes" id="UP000239872">
    <property type="component" value="Unassembled WGS sequence"/>
</dbReference>
<protein>
    <submittedName>
        <fullName evidence="2">Uncharacterized protein</fullName>
    </submittedName>
</protein>
<feature type="transmembrane region" description="Helical" evidence="1">
    <location>
        <begin position="6"/>
        <end position="25"/>
    </location>
</feature>
<keyword evidence="3" id="KW-1185">Reference proteome</keyword>
<sequence length="204" mass="22593">MNGQIIFIITMVCILALIVYLQVKYGLLKDASTADKKPYSFARTQLVWWTWIVMSSFVATVLSGGKVPTLWESTLILLGIGSLTTVAARITDISDGNIAAATENLNYLSRNENGESFIIDILSDKTGVSVHRLQAVLFNFVFGLWFIYEVWKAIAKVKADVDQSVIDHVMPLIEPKNLALLGLSASTYLALKTQENKDINNTHP</sequence>
<evidence type="ECO:0000313" key="2">
    <source>
        <dbReference type="EMBL" id="PQJ09276.1"/>
    </source>
</evidence>
<dbReference type="AlphaFoldDB" id="A0A2S7SRV0"/>
<feature type="transmembrane region" description="Helical" evidence="1">
    <location>
        <begin position="133"/>
        <end position="151"/>
    </location>
</feature>
<evidence type="ECO:0000313" key="3">
    <source>
        <dbReference type="Proteomes" id="UP000239872"/>
    </source>
</evidence>
<organism evidence="2 3">
    <name type="scientific">Flavipsychrobacter stenotrophus</name>
    <dbReference type="NCBI Taxonomy" id="2077091"/>
    <lineage>
        <taxon>Bacteria</taxon>
        <taxon>Pseudomonadati</taxon>
        <taxon>Bacteroidota</taxon>
        <taxon>Chitinophagia</taxon>
        <taxon>Chitinophagales</taxon>
        <taxon>Chitinophagaceae</taxon>
        <taxon>Flavipsychrobacter</taxon>
    </lineage>
</organism>
<dbReference type="OrthoDB" id="795005at2"/>
<gene>
    <name evidence="2" type="ORF">CJD36_018680</name>
</gene>
<keyword evidence="1" id="KW-1133">Transmembrane helix</keyword>
<keyword evidence="1" id="KW-0812">Transmembrane</keyword>
<comment type="caution">
    <text evidence="2">The sequence shown here is derived from an EMBL/GenBank/DDBJ whole genome shotgun (WGS) entry which is preliminary data.</text>
</comment>
<keyword evidence="1" id="KW-0472">Membrane</keyword>
<name>A0A2S7SRV0_9BACT</name>
<dbReference type="EMBL" id="PPSL01000006">
    <property type="protein sequence ID" value="PQJ09276.1"/>
    <property type="molecule type" value="Genomic_DNA"/>
</dbReference>
<dbReference type="RefSeq" id="WP_105040727.1">
    <property type="nucleotide sequence ID" value="NZ_PPSL01000006.1"/>
</dbReference>